<feature type="compositionally biased region" description="Basic and acidic residues" evidence="1">
    <location>
        <begin position="398"/>
        <end position="410"/>
    </location>
</feature>
<dbReference type="OrthoDB" id="4067583at2759"/>
<evidence type="ECO:0000256" key="1">
    <source>
        <dbReference type="SAM" id="MobiDB-lite"/>
    </source>
</evidence>
<feature type="compositionally biased region" description="Polar residues" evidence="1">
    <location>
        <begin position="12"/>
        <end position="36"/>
    </location>
</feature>
<feature type="compositionally biased region" description="Polar residues" evidence="1">
    <location>
        <begin position="327"/>
        <end position="336"/>
    </location>
</feature>
<dbReference type="STRING" id="294747.C5MHJ6"/>
<feature type="region of interest" description="Disordered" evidence="1">
    <location>
        <begin position="616"/>
        <end position="657"/>
    </location>
</feature>
<feature type="compositionally biased region" description="Basic and acidic residues" evidence="1">
    <location>
        <begin position="314"/>
        <end position="326"/>
    </location>
</feature>
<gene>
    <name evidence="2" type="ORF">CTRG_05550</name>
</gene>
<evidence type="ECO:0000313" key="2">
    <source>
        <dbReference type="EMBL" id="EER31098.1"/>
    </source>
</evidence>
<feature type="compositionally biased region" description="Low complexity" evidence="1">
    <location>
        <begin position="103"/>
        <end position="112"/>
    </location>
</feature>
<feature type="region of interest" description="Disordered" evidence="1">
    <location>
        <begin position="469"/>
        <end position="568"/>
    </location>
</feature>
<feature type="compositionally biased region" description="Polar residues" evidence="1">
    <location>
        <begin position="497"/>
        <end position="510"/>
    </location>
</feature>
<feature type="region of interest" description="Disordered" evidence="1">
    <location>
        <begin position="1"/>
        <end position="227"/>
    </location>
</feature>
<dbReference type="VEuPathDB" id="FungiDB:CTRG_05550"/>
<name>C5MHJ6_CANTT</name>
<dbReference type="GeneID" id="8300684"/>
<dbReference type="EMBL" id="GG692402">
    <property type="protein sequence ID" value="EER31098.1"/>
    <property type="molecule type" value="Genomic_DNA"/>
</dbReference>
<keyword evidence="3" id="KW-1185">Reference proteome</keyword>
<dbReference type="Proteomes" id="UP000002037">
    <property type="component" value="Unassembled WGS sequence"/>
</dbReference>
<evidence type="ECO:0000313" key="3">
    <source>
        <dbReference type="Proteomes" id="UP000002037"/>
    </source>
</evidence>
<feature type="region of interest" description="Disordered" evidence="1">
    <location>
        <begin position="675"/>
        <end position="714"/>
    </location>
</feature>
<feature type="compositionally biased region" description="Basic and acidic residues" evidence="1">
    <location>
        <begin position="483"/>
        <end position="496"/>
    </location>
</feature>
<feature type="compositionally biased region" description="Basic and acidic residues" evidence="1">
    <location>
        <begin position="368"/>
        <end position="391"/>
    </location>
</feature>
<feature type="compositionally biased region" description="Basic and acidic residues" evidence="1">
    <location>
        <begin position="265"/>
        <end position="282"/>
    </location>
</feature>
<accession>C5MHJ6</accession>
<feature type="region of interest" description="Disordered" evidence="1">
    <location>
        <begin position="252"/>
        <end position="456"/>
    </location>
</feature>
<feature type="compositionally biased region" description="Basic and acidic residues" evidence="1">
    <location>
        <begin position="546"/>
        <end position="555"/>
    </location>
</feature>
<dbReference type="HOGENOM" id="CLU_346466_0_0_1"/>
<proteinExistence type="predicted"/>
<dbReference type="eggNOG" id="ENOG502R6DJ">
    <property type="taxonomic scope" value="Eukaryota"/>
</dbReference>
<dbReference type="RefSeq" id="XP_002551252.1">
    <property type="nucleotide sequence ID" value="XM_002551206.1"/>
</dbReference>
<reference evidence="2 3" key="1">
    <citation type="journal article" date="2009" name="Nature">
        <title>Evolution of pathogenicity and sexual reproduction in eight Candida genomes.</title>
        <authorList>
            <person name="Butler G."/>
            <person name="Rasmussen M.D."/>
            <person name="Lin M.F."/>
            <person name="Santos M.A."/>
            <person name="Sakthikumar S."/>
            <person name="Munro C.A."/>
            <person name="Rheinbay E."/>
            <person name="Grabherr M."/>
            <person name="Forche A."/>
            <person name="Reedy J.L."/>
            <person name="Agrafioti I."/>
            <person name="Arnaud M.B."/>
            <person name="Bates S."/>
            <person name="Brown A.J."/>
            <person name="Brunke S."/>
            <person name="Costanzo M.C."/>
            <person name="Fitzpatrick D.A."/>
            <person name="de Groot P.W."/>
            <person name="Harris D."/>
            <person name="Hoyer L.L."/>
            <person name="Hube B."/>
            <person name="Klis F.M."/>
            <person name="Kodira C."/>
            <person name="Lennard N."/>
            <person name="Logue M.E."/>
            <person name="Martin R."/>
            <person name="Neiman A.M."/>
            <person name="Nikolaou E."/>
            <person name="Quail M.A."/>
            <person name="Quinn J."/>
            <person name="Santos M.C."/>
            <person name="Schmitzberger F.F."/>
            <person name="Sherlock G."/>
            <person name="Shah P."/>
            <person name="Silverstein K.A."/>
            <person name="Skrzypek M.S."/>
            <person name="Soll D."/>
            <person name="Staggs R."/>
            <person name="Stansfield I."/>
            <person name="Stumpf M.P."/>
            <person name="Sudbery P.E."/>
            <person name="Srikantha T."/>
            <person name="Zeng Q."/>
            <person name="Berman J."/>
            <person name="Berriman M."/>
            <person name="Heitman J."/>
            <person name="Gow N.A."/>
            <person name="Lorenz M.C."/>
            <person name="Birren B.W."/>
            <person name="Kellis M."/>
            <person name="Cuomo C.A."/>
        </authorList>
    </citation>
    <scope>NUCLEOTIDE SEQUENCE [LARGE SCALE GENOMIC DNA]</scope>
    <source>
        <strain evidence="3">ATCC MYA-3404 / T1</strain>
    </source>
</reference>
<feature type="compositionally biased region" description="Polar residues" evidence="1">
    <location>
        <begin position="62"/>
        <end position="97"/>
    </location>
</feature>
<evidence type="ECO:0008006" key="4">
    <source>
        <dbReference type="Google" id="ProtNLM"/>
    </source>
</evidence>
<protein>
    <recommendedName>
        <fullName evidence="4">Protein NBA1</fullName>
    </recommendedName>
</protein>
<sequence length="791" mass="88831">MSLNKIPIPDLQSIQSMSNPQSPQITESSEISQHPTSHSKDSILPPSNLTDIESIDDYNASLKPNRNTSVSSNNHHSQMTSSSAYDSNSEINHYPSDQENHPLLLSNSNNSSREAIPVKIKLSQLPNTSSSSLLISRNAPRQKSVQSSPVSTKSINVLGRDKSNNEPEIEVTAEPISSSSSSAVGQVPSSFPHKRNKSLTTPQAFTPPPIPNFESPNFSHKKRESTMSNFSHYSGMIAEYDAVPMTVKRSSISNIKYIDGNSKSRSADTTRSSERELIDSSRELGNSTHDDDITDEEDQSSIVLGKLPTTSIHSSDDSDAHKKITNPDKSFTTNIEGSIPARSPRRPTSMVASNFNIDDIYQQQQQQHQEEEQDREHQKARSLPEHNEGIRDVSGVQDGRRQSFVDDNKRRSIQINDGLEKLMLDASSLNSEPDLPNHQQDEEDPRGIASPGSTYIGKAYGITYTDTNSEEVTPKYDPITNDPLDKISSHDNDTKSLRSSSSVRTTQSNLPPRPKPDDIIKARKISSNLQQQEQLKRQQRQYSGNSDHESSKLREIQAPNNDNRNHSIQDYKSHDVNIYNDQNDDSRIISENIRTREVPRGKVQDFKNKHRTGIIGDIDSDFNTSPQNPQFPLHHHQSQSGHLENNTSFQQEHQPQHQKNIIVDDEGYYDIDEPILMKQPSSRAKSVKKSIKRPSGSTRRKKKTTKGTKNSNSDLRPFNYSTLISLLESMNGTIIGEEFNNLDIPIKEKQLIEKIIDSLSRLTSDMIIDQTRYDVGIERLEKCLRALEGFL</sequence>
<feature type="compositionally biased region" description="Polar residues" evidence="1">
    <location>
        <begin position="638"/>
        <end position="657"/>
    </location>
</feature>
<dbReference type="KEGG" id="ctp:CTRG_05550"/>
<feature type="compositionally biased region" description="Polar residues" evidence="1">
    <location>
        <begin position="124"/>
        <end position="155"/>
    </location>
</feature>
<feature type="compositionally biased region" description="Basic residues" evidence="1">
    <location>
        <begin position="685"/>
        <end position="706"/>
    </location>
</feature>
<feature type="compositionally biased region" description="Polar residues" evidence="1">
    <location>
        <begin position="621"/>
        <end position="630"/>
    </location>
</feature>
<dbReference type="AlphaFoldDB" id="C5MHJ6"/>
<organism evidence="2 3">
    <name type="scientific">Candida tropicalis (strain ATCC MYA-3404 / T1)</name>
    <name type="common">Yeast</name>
    <dbReference type="NCBI Taxonomy" id="294747"/>
    <lineage>
        <taxon>Eukaryota</taxon>
        <taxon>Fungi</taxon>
        <taxon>Dikarya</taxon>
        <taxon>Ascomycota</taxon>
        <taxon>Saccharomycotina</taxon>
        <taxon>Pichiomycetes</taxon>
        <taxon>Debaryomycetaceae</taxon>
        <taxon>Candida/Lodderomyces clade</taxon>
        <taxon>Candida</taxon>
    </lineage>
</organism>